<evidence type="ECO:0000313" key="5">
    <source>
        <dbReference type="Proteomes" id="UP001196379"/>
    </source>
</evidence>
<feature type="signal peptide" evidence="1">
    <location>
        <begin position="1"/>
        <end position="25"/>
    </location>
</feature>
<evidence type="ECO:0000313" key="3">
    <source>
        <dbReference type="EMBL" id="MBV6547028.1"/>
    </source>
</evidence>
<evidence type="ECO:0000313" key="2">
    <source>
        <dbReference type="EMBL" id="MBV6531250.1"/>
    </source>
</evidence>
<comment type="caution">
    <text evidence="3">The sequence shown here is derived from an EMBL/GenBank/DDBJ whole genome shotgun (WGS) entry which is preliminary data.</text>
</comment>
<dbReference type="EMBL" id="JABULY010000001">
    <property type="protein sequence ID" value="MBV6531250.1"/>
    <property type="molecule type" value="Genomic_DNA"/>
</dbReference>
<evidence type="ECO:0000256" key="1">
    <source>
        <dbReference type="SAM" id="SignalP"/>
    </source>
</evidence>
<reference evidence="3 5" key="1">
    <citation type="journal article" date="2021" name="Mol. Ecol.">
        <title>Polar bear-adapted Ursidibacter maritimus are remarkably conserved after generations in captivity.</title>
        <authorList>
            <person name="Espinosa-Gongora C."/>
            <person name="Hansen M.J."/>
            <person name="Bertelsen M.F."/>
            <person name="Bojesen A.M."/>
        </authorList>
    </citation>
    <scope>NUCLEOTIDE SEQUENCE</scope>
    <source>
        <strain evidence="3">Pb43105x</strain>
        <strain evidence="2 5">Pb43106</strain>
    </source>
</reference>
<evidence type="ECO:0000313" key="4">
    <source>
        <dbReference type="Proteomes" id="UP000732858"/>
    </source>
</evidence>
<dbReference type="Proteomes" id="UP000732858">
    <property type="component" value="Unassembled WGS sequence"/>
</dbReference>
<organism evidence="3 4">
    <name type="scientific">Ursidibacter maritimus</name>
    <dbReference type="NCBI Taxonomy" id="1331689"/>
    <lineage>
        <taxon>Bacteria</taxon>
        <taxon>Pseudomonadati</taxon>
        <taxon>Pseudomonadota</taxon>
        <taxon>Gammaproteobacteria</taxon>
        <taxon>Pasteurellales</taxon>
        <taxon>Pasteurellaceae</taxon>
        <taxon>Ursidibacter</taxon>
    </lineage>
</organism>
<name>A0A949T8Y0_9PAST</name>
<dbReference type="AlphaFoldDB" id="A0A949T8Y0"/>
<keyword evidence="1" id="KW-0732">Signal</keyword>
<feature type="chain" id="PRO_5037093771" evidence="1">
    <location>
        <begin position="26"/>
        <end position="185"/>
    </location>
</feature>
<dbReference type="EMBL" id="JABUMC010000013">
    <property type="protein sequence ID" value="MBV6547028.1"/>
    <property type="molecule type" value="Genomic_DNA"/>
</dbReference>
<proteinExistence type="predicted"/>
<dbReference type="GeneID" id="65549186"/>
<dbReference type="RefSeq" id="WP_157403301.1">
    <property type="nucleotide sequence ID" value="NZ_JABULY010000001.1"/>
</dbReference>
<keyword evidence="5" id="KW-1185">Reference proteome</keyword>
<dbReference type="OrthoDB" id="9905533at2"/>
<protein>
    <submittedName>
        <fullName evidence="3">Uncharacterized protein</fullName>
    </submittedName>
</protein>
<gene>
    <name evidence="2" type="ORF">HT657_03665</name>
    <name evidence="3" type="ORF">HT672_07000</name>
</gene>
<sequence>MLVIQLVKKQLTALLISLFACSAFAENIDQEGRKWVTASDLSTIKSSSPKALDIKKIFKQFIIQDNNINKCLFPEIYQSNDRGSEIIDKWWNDIENEGRLKRSHYLKLKMRLAQKIMPANLAEDYLFNGLSPEWQKQFDQAEKRYAKIVSIKSMDECRIIGKYATDLVEEYDETNQKWRKSFINP</sequence>
<accession>A0A949T8Y0</accession>
<dbReference type="Proteomes" id="UP001196379">
    <property type="component" value="Unassembled WGS sequence"/>
</dbReference>